<proteinExistence type="predicted"/>
<protein>
    <submittedName>
        <fullName evidence="2">MOSC domain-containing protein</fullName>
    </submittedName>
</protein>
<dbReference type="AlphaFoldDB" id="A0A075FZD8"/>
<dbReference type="EMBL" id="KF900487">
    <property type="protein sequence ID" value="AIE96713.1"/>
    <property type="molecule type" value="Genomic_DNA"/>
</dbReference>
<dbReference type="SUPFAM" id="SSF50800">
    <property type="entry name" value="PK beta-barrel domain-like"/>
    <property type="match status" value="1"/>
</dbReference>
<sequence length="160" mass="17448">MNGVIHSVNVSEEGGVPKLPIRAAIVRYEGMEGDHNRFRAERKAGAPGRAINIFSLERIRQLQDEGHSIEVGSTGENLTIEGMDWDSLEVGMVLRVGEATIQLSEPCAPCNKIGDSFVDGRFARIDHEQELGWSRWLASVLEEGMVSIGDNVSALNMGEG</sequence>
<dbReference type="PANTHER" id="PTHR30212:SF2">
    <property type="entry name" value="PROTEIN YIIM"/>
    <property type="match status" value="1"/>
</dbReference>
<dbReference type="GO" id="GO:0030170">
    <property type="term" value="F:pyridoxal phosphate binding"/>
    <property type="evidence" value="ECO:0007669"/>
    <property type="project" value="InterPro"/>
</dbReference>
<accession>A0A075FZD8</accession>
<dbReference type="GO" id="GO:0030151">
    <property type="term" value="F:molybdenum ion binding"/>
    <property type="evidence" value="ECO:0007669"/>
    <property type="project" value="InterPro"/>
</dbReference>
<dbReference type="Pfam" id="PF03473">
    <property type="entry name" value="MOSC"/>
    <property type="match status" value="1"/>
</dbReference>
<evidence type="ECO:0000313" key="2">
    <source>
        <dbReference type="EMBL" id="AIE96713.1"/>
    </source>
</evidence>
<dbReference type="GO" id="GO:0003824">
    <property type="term" value="F:catalytic activity"/>
    <property type="evidence" value="ECO:0007669"/>
    <property type="project" value="InterPro"/>
</dbReference>
<feature type="domain" description="MOSC" evidence="1">
    <location>
        <begin position="18"/>
        <end position="155"/>
    </location>
</feature>
<organism evidence="2">
    <name type="scientific">uncultured marine group II/III euryarchaeote AD1000_87_A06</name>
    <dbReference type="NCBI Taxonomy" id="1457817"/>
    <lineage>
        <taxon>Archaea</taxon>
        <taxon>Methanobacteriati</taxon>
        <taxon>Methanobacteriota</taxon>
        <taxon>environmental samples</taxon>
    </lineage>
</organism>
<reference evidence="2" key="1">
    <citation type="journal article" date="2014" name="Genome Biol. Evol.">
        <title>Pangenome evidence for extensive interdomain horizontal transfer affecting lineage core and shell genes in uncultured planktonic thaumarchaeota and euryarchaeota.</title>
        <authorList>
            <person name="Deschamps P."/>
            <person name="Zivanovic Y."/>
            <person name="Moreira D."/>
            <person name="Rodriguez-Valera F."/>
            <person name="Lopez-Garcia P."/>
        </authorList>
    </citation>
    <scope>NUCLEOTIDE SEQUENCE</scope>
</reference>
<dbReference type="Gene3D" id="2.40.33.20">
    <property type="entry name" value="PK beta-barrel domain-like"/>
    <property type="match status" value="1"/>
</dbReference>
<dbReference type="InterPro" id="IPR052353">
    <property type="entry name" value="Benzoxazolinone_Detox_Enz"/>
</dbReference>
<dbReference type="PROSITE" id="PS51340">
    <property type="entry name" value="MOSC"/>
    <property type="match status" value="1"/>
</dbReference>
<name>A0A075FZD8_9EURY</name>
<dbReference type="PANTHER" id="PTHR30212">
    <property type="entry name" value="PROTEIN YIIM"/>
    <property type="match status" value="1"/>
</dbReference>
<dbReference type="InterPro" id="IPR011037">
    <property type="entry name" value="Pyrv_Knase-like_insert_dom_sf"/>
</dbReference>
<evidence type="ECO:0000259" key="1">
    <source>
        <dbReference type="PROSITE" id="PS51340"/>
    </source>
</evidence>
<dbReference type="InterPro" id="IPR005302">
    <property type="entry name" value="MoCF_Sase_C"/>
</dbReference>